<dbReference type="InterPro" id="IPR005311">
    <property type="entry name" value="PBP_dimer"/>
</dbReference>
<dbReference type="Pfam" id="PF03793">
    <property type="entry name" value="PASTA"/>
    <property type="match status" value="1"/>
</dbReference>
<evidence type="ECO:0000256" key="3">
    <source>
        <dbReference type="ARBA" id="ARBA00023136"/>
    </source>
</evidence>
<dbReference type="Pfam" id="PF00905">
    <property type="entry name" value="Transpeptidase"/>
    <property type="match status" value="1"/>
</dbReference>
<organism evidence="6 7">
    <name type="scientific">Periweissella beninensis</name>
    <dbReference type="NCBI Taxonomy" id="504936"/>
    <lineage>
        <taxon>Bacteria</taxon>
        <taxon>Bacillati</taxon>
        <taxon>Bacillota</taxon>
        <taxon>Bacilli</taxon>
        <taxon>Lactobacillales</taxon>
        <taxon>Lactobacillaceae</taxon>
        <taxon>Periweissella</taxon>
    </lineage>
</organism>
<comment type="caution">
    <text evidence="6">The sequence shown here is derived from an EMBL/GenBank/DDBJ whole genome shotgun (WGS) entry which is preliminary data.</text>
</comment>
<dbReference type="Pfam" id="PF03717">
    <property type="entry name" value="PBP_dimer"/>
    <property type="match status" value="1"/>
</dbReference>
<dbReference type="SMART" id="SM00740">
    <property type="entry name" value="PASTA"/>
    <property type="match status" value="2"/>
</dbReference>
<dbReference type="Gene3D" id="3.90.1310.10">
    <property type="entry name" value="Penicillin-binding protein 2a (Domain 2)"/>
    <property type="match status" value="1"/>
</dbReference>
<dbReference type="PANTHER" id="PTHR30627:SF26">
    <property type="entry name" value="PENICILLIN-BINDING PROTEIN 2B"/>
    <property type="match status" value="1"/>
</dbReference>
<dbReference type="Gene3D" id="2.20.70.70">
    <property type="match status" value="1"/>
</dbReference>
<keyword evidence="4" id="KW-0812">Transmembrane</keyword>
<dbReference type="PROSITE" id="PS51178">
    <property type="entry name" value="PASTA"/>
    <property type="match status" value="1"/>
</dbReference>
<evidence type="ECO:0000256" key="1">
    <source>
        <dbReference type="ARBA" id="ARBA00004162"/>
    </source>
</evidence>
<dbReference type="InterPro" id="IPR012338">
    <property type="entry name" value="Beta-lactam/transpept-like"/>
</dbReference>
<keyword evidence="4" id="KW-1133">Transmembrane helix</keyword>
<evidence type="ECO:0000313" key="6">
    <source>
        <dbReference type="EMBL" id="MCM2438009.1"/>
    </source>
</evidence>
<feature type="domain" description="PASTA" evidence="5">
    <location>
        <begin position="661"/>
        <end position="717"/>
    </location>
</feature>
<name>A0ABT0VM62_9LACO</name>
<keyword evidence="7" id="KW-1185">Reference proteome</keyword>
<dbReference type="SUPFAM" id="SSF56519">
    <property type="entry name" value="Penicillin binding protein dimerisation domain"/>
    <property type="match status" value="1"/>
</dbReference>
<evidence type="ECO:0000259" key="5">
    <source>
        <dbReference type="PROSITE" id="PS51178"/>
    </source>
</evidence>
<proteinExistence type="inferred from homology"/>
<gene>
    <name evidence="6" type="ORF">KAK10_08865</name>
</gene>
<comment type="similarity">
    <text evidence="2">Belongs to the transpeptidase family.</text>
</comment>
<accession>A0ABT0VM62</accession>
<dbReference type="PANTHER" id="PTHR30627">
    <property type="entry name" value="PEPTIDOGLYCAN D,D-TRANSPEPTIDASE"/>
    <property type="match status" value="1"/>
</dbReference>
<evidence type="ECO:0000256" key="4">
    <source>
        <dbReference type="SAM" id="Phobius"/>
    </source>
</evidence>
<dbReference type="InterPro" id="IPR036138">
    <property type="entry name" value="PBP_dimer_sf"/>
</dbReference>
<dbReference type="RefSeq" id="WP_205143916.1">
    <property type="nucleotide sequence ID" value="NZ_JAFBDN010000014.1"/>
</dbReference>
<dbReference type="InterPro" id="IPR001460">
    <property type="entry name" value="PCN-bd_Tpept"/>
</dbReference>
<dbReference type="SUPFAM" id="SSF54184">
    <property type="entry name" value="Penicillin-binding protein 2x (pbp-2x), c-terminal domain"/>
    <property type="match status" value="2"/>
</dbReference>
<comment type="subcellular location">
    <subcellularLocation>
        <location evidence="1">Cell membrane</location>
        <topology evidence="1">Single-pass membrane protein</topology>
    </subcellularLocation>
</comment>
<dbReference type="Proteomes" id="UP001057481">
    <property type="component" value="Unassembled WGS sequence"/>
</dbReference>
<feature type="transmembrane region" description="Helical" evidence="4">
    <location>
        <begin position="21"/>
        <end position="43"/>
    </location>
</feature>
<sequence>MNNSKKRLQGGKKKLGQNSRQVGKIFLIAVSVIFVVLGSRFLYVATFKNVKGHNLTSATRKIYMQTQVVSAKRGNIYDENGVLLAENTNTYTVYAVLNKQQKTTAGKPMYVTNKRKTAKVLAKYIDLSEKKIYKILTSANKKTFQVEFGNAGSNLTIETHDKIVASKLTGISFTKQPARLYPNGTFASHLIGIAQSTTNTKTGTSSLTGIMGIEKQLNKFLAGKNGIKEVKATPGYSIEDKTKSTAAKNGDDVYTTLDSKLQTLLESEMTSLQKSTDPVSATAMVMDVKAGAIVAATQRPTFDATTKSGISKMWQNLLVESAYEPGSTMKVMTVASAINSGNWHPNALYQSGTYLIDGQKVTDWNSSGWGMISYRQGLARSSNVAMTHLEQTMGAKTWKKYLTAFHFNKSTNSGLADETAGGMQFKYPIEQANTAFGQGIRVTPMQMMQAFSAIAGNGQELKPYFIQKIVNPKTKKVVYQGKRTVISNPITAKTASKVRKLLQDVVYKSYGTGTAYKISGFRVAGKTGTAQIATSSGYSVGDENVIHSWVGMVPANKPKYVMYITLNQPKKITQAVTKSIASVFKPVMEQALKTDSSHRSATAIKRVPTVNNLGVTESVTTIKAKKFVPVVIGDGSKVKKQFPSGQTQQLTWQRIFLYTGGNITMPSMTGWSKNDVLTYAKLTGITVKTVGSGYVYKQSVNSGTAIEHKMSVTVKLK</sequence>
<dbReference type="InterPro" id="IPR005543">
    <property type="entry name" value="PASTA_dom"/>
</dbReference>
<keyword evidence="3 4" id="KW-0472">Membrane</keyword>
<dbReference type="SUPFAM" id="SSF56601">
    <property type="entry name" value="beta-lactamase/transpeptidase-like"/>
    <property type="match status" value="1"/>
</dbReference>
<dbReference type="Gene3D" id="3.30.70.2110">
    <property type="match status" value="1"/>
</dbReference>
<dbReference type="CDD" id="cd06575">
    <property type="entry name" value="PASTA_Pbp2x-like_2"/>
    <property type="match status" value="1"/>
</dbReference>
<evidence type="ECO:0000313" key="7">
    <source>
        <dbReference type="Proteomes" id="UP001057481"/>
    </source>
</evidence>
<dbReference type="CDD" id="cd06576">
    <property type="entry name" value="PASTA_Pbp2x-like_1"/>
    <property type="match status" value="1"/>
</dbReference>
<dbReference type="InterPro" id="IPR050515">
    <property type="entry name" value="Beta-lactam/transpept"/>
</dbReference>
<reference evidence="6" key="1">
    <citation type="submission" date="2021-04" db="EMBL/GenBank/DDBJ databases">
        <title>Taxonomic assessment of Weissella genus.</title>
        <authorList>
            <person name="Fanelli F."/>
            <person name="Chieffi D."/>
            <person name="Dell'Aquila A."/>
            <person name="Gyu-Sung C."/>
            <person name="Franz C.M.A.P."/>
            <person name="Fusco V."/>
        </authorList>
    </citation>
    <scope>NUCLEOTIDE SEQUENCE</scope>
    <source>
        <strain evidence="6">LMG 25373</strain>
    </source>
</reference>
<protein>
    <submittedName>
        <fullName evidence="6">Penicillin-binding protein</fullName>
    </submittedName>
</protein>
<dbReference type="EMBL" id="JAGMVS010000074">
    <property type="protein sequence ID" value="MCM2438009.1"/>
    <property type="molecule type" value="Genomic_DNA"/>
</dbReference>
<dbReference type="Gene3D" id="3.40.710.10">
    <property type="entry name" value="DD-peptidase/beta-lactamase superfamily"/>
    <property type="match status" value="1"/>
</dbReference>
<evidence type="ECO:0000256" key="2">
    <source>
        <dbReference type="ARBA" id="ARBA00007171"/>
    </source>
</evidence>